<dbReference type="AlphaFoldDB" id="A0A2W0HBD2"/>
<keyword evidence="1" id="KW-1133">Transmembrane helix</keyword>
<keyword evidence="3" id="KW-1185">Reference proteome</keyword>
<dbReference type="OrthoDB" id="9912893at2"/>
<reference evidence="2 3" key="1">
    <citation type="submission" date="2017-10" db="EMBL/GenBank/DDBJ databases">
        <title>Bacillus sp. nov., a halophilic bacterium isolated from a Yangshapao Lake.</title>
        <authorList>
            <person name="Wang H."/>
        </authorList>
    </citation>
    <scope>NUCLEOTIDE SEQUENCE [LARGE SCALE GENOMIC DNA]</scope>
    <source>
        <strain evidence="2 3">YSP-3</strain>
    </source>
</reference>
<evidence type="ECO:0000313" key="2">
    <source>
        <dbReference type="EMBL" id="PYZ98126.1"/>
    </source>
</evidence>
<proteinExistence type="predicted"/>
<keyword evidence="1" id="KW-0812">Transmembrane</keyword>
<protein>
    <submittedName>
        <fullName evidence="2">Uncharacterized protein</fullName>
    </submittedName>
</protein>
<dbReference type="EMBL" id="PDOF01000001">
    <property type="protein sequence ID" value="PYZ98126.1"/>
    <property type="molecule type" value="Genomic_DNA"/>
</dbReference>
<comment type="caution">
    <text evidence="2">The sequence shown here is derived from an EMBL/GenBank/DDBJ whole genome shotgun (WGS) entry which is preliminary data.</text>
</comment>
<evidence type="ECO:0000256" key="1">
    <source>
        <dbReference type="SAM" id="Phobius"/>
    </source>
</evidence>
<keyword evidence="1" id="KW-0472">Membrane</keyword>
<dbReference type="Proteomes" id="UP000248066">
    <property type="component" value="Unassembled WGS sequence"/>
</dbReference>
<gene>
    <name evidence="2" type="ORF">CR205_05900</name>
</gene>
<name>A0A2W0HBD2_9BACI</name>
<organism evidence="2 3">
    <name type="scientific">Alteribacter lacisalsi</name>
    <dbReference type="NCBI Taxonomy" id="2045244"/>
    <lineage>
        <taxon>Bacteria</taxon>
        <taxon>Bacillati</taxon>
        <taxon>Bacillota</taxon>
        <taxon>Bacilli</taxon>
        <taxon>Bacillales</taxon>
        <taxon>Bacillaceae</taxon>
        <taxon>Alteribacter</taxon>
    </lineage>
</organism>
<sequence>MSLLLSLLLLIMVYYSIHFSQKQLNPYSKWWVKYIPSVITLLASVLFFIKAHYISSIYQPIMDMTLFVLFLVFGLISFFAIFLHHRFTAG</sequence>
<accession>A0A2W0HBD2</accession>
<feature type="transmembrane region" description="Helical" evidence="1">
    <location>
        <begin position="66"/>
        <end position="87"/>
    </location>
</feature>
<dbReference type="RefSeq" id="WP_110517886.1">
    <property type="nucleotide sequence ID" value="NZ_PDOF01000001.1"/>
</dbReference>
<evidence type="ECO:0000313" key="3">
    <source>
        <dbReference type="Proteomes" id="UP000248066"/>
    </source>
</evidence>
<feature type="transmembrane region" description="Helical" evidence="1">
    <location>
        <begin position="35"/>
        <end position="54"/>
    </location>
</feature>